<evidence type="ECO:0000256" key="1">
    <source>
        <dbReference type="ARBA" id="ARBA00023157"/>
    </source>
</evidence>
<dbReference type="InterPro" id="IPR000859">
    <property type="entry name" value="CUB_dom"/>
</dbReference>
<dbReference type="PROSITE" id="PS50068">
    <property type="entry name" value="LDLRA_2"/>
    <property type="match status" value="1"/>
</dbReference>
<feature type="transmembrane region" description="Helical" evidence="3">
    <location>
        <begin position="212"/>
        <end position="235"/>
    </location>
</feature>
<keyword evidence="3" id="KW-0812">Transmembrane</keyword>
<dbReference type="SUPFAM" id="SSF49854">
    <property type="entry name" value="Spermadhesin, CUB domain"/>
    <property type="match status" value="1"/>
</dbReference>
<dbReference type="Proteomes" id="UP001195483">
    <property type="component" value="Unassembled WGS sequence"/>
</dbReference>
<accession>A0AAE0RPN2</accession>
<dbReference type="InterPro" id="IPR035914">
    <property type="entry name" value="Sperma_CUB_dom_sf"/>
</dbReference>
<feature type="disulfide bond" evidence="2">
    <location>
        <begin position="173"/>
        <end position="185"/>
    </location>
</feature>
<dbReference type="Gene3D" id="2.60.120.290">
    <property type="entry name" value="Spermadhesin, CUB domain"/>
    <property type="match status" value="1"/>
</dbReference>
<dbReference type="InterPro" id="IPR036055">
    <property type="entry name" value="LDL_receptor-like_sf"/>
</dbReference>
<sequence>MLALDYQYRMARQDHYTCLITCVLALFSVLQVSAINKYKMDLKCGEEISLVQEKVHTGIIRFRFSSYLESNKDCFIIFTSWFSENRISFYFTNLKIGPTCDYGYLKAQDGRYSSSVKIRGFPERLCGDDVSAVQENRYFSLGSNIGLQFKGTDQTPLNAGFDIVFATFEDGACRDYYYRCDNGHCIMKNLRCSGLDPCGDGSDCKPLSEGHIAGIAIGCCFGLLITIFLVIFLFCCRKKLRLRGSTFATRSCTERVAFEDQSRHLGSNSGDANQTTTPDPVVFMYGPGICYLPPPYEEVVYEMGSAFLSGPEFVFKDLPTYEEATSVDIGISVIK</sequence>
<evidence type="ECO:0000259" key="4">
    <source>
        <dbReference type="PROSITE" id="PS01180"/>
    </source>
</evidence>
<dbReference type="SUPFAM" id="SSF57424">
    <property type="entry name" value="LDL receptor-like module"/>
    <property type="match status" value="1"/>
</dbReference>
<dbReference type="PROSITE" id="PS01180">
    <property type="entry name" value="CUB"/>
    <property type="match status" value="1"/>
</dbReference>
<organism evidence="5 6">
    <name type="scientific">Potamilus streckersoni</name>
    <dbReference type="NCBI Taxonomy" id="2493646"/>
    <lineage>
        <taxon>Eukaryota</taxon>
        <taxon>Metazoa</taxon>
        <taxon>Spiralia</taxon>
        <taxon>Lophotrochozoa</taxon>
        <taxon>Mollusca</taxon>
        <taxon>Bivalvia</taxon>
        <taxon>Autobranchia</taxon>
        <taxon>Heteroconchia</taxon>
        <taxon>Palaeoheterodonta</taxon>
        <taxon>Unionida</taxon>
        <taxon>Unionoidea</taxon>
        <taxon>Unionidae</taxon>
        <taxon>Ambleminae</taxon>
        <taxon>Lampsilini</taxon>
        <taxon>Potamilus</taxon>
    </lineage>
</organism>
<keyword evidence="1 2" id="KW-1015">Disulfide bond</keyword>
<evidence type="ECO:0000256" key="3">
    <source>
        <dbReference type="SAM" id="Phobius"/>
    </source>
</evidence>
<gene>
    <name evidence="5" type="ORF">CHS0354_003078</name>
</gene>
<comment type="caution">
    <text evidence="5">The sequence shown here is derived from an EMBL/GenBank/DDBJ whole genome shotgun (WGS) entry which is preliminary data.</text>
</comment>
<feature type="disulfide bond" evidence="2">
    <location>
        <begin position="180"/>
        <end position="198"/>
    </location>
</feature>
<comment type="caution">
    <text evidence="2">Lacks conserved residue(s) required for the propagation of feature annotation.</text>
</comment>
<proteinExistence type="predicted"/>
<keyword evidence="3" id="KW-1133">Transmembrane helix</keyword>
<feature type="domain" description="CUB" evidence="4">
    <location>
        <begin position="44"/>
        <end position="168"/>
    </location>
</feature>
<dbReference type="AlphaFoldDB" id="A0AAE0RPN2"/>
<name>A0AAE0RPN2_9BIVA</name>
<protein>
    <recommendedName>
        <fullName evidence="4">CUB domain-containing protein</fullName>
    </recommendedName>
</protein>
<reference evidence="5" key="3">
    <citation type="submission" date="2023-05" db="EMBL/GenBank/DDBJ databases">
        <authorList>
            <person name="Smith C.H."/>
        </authorList>
    </citation>
    <scope>NUCLEOTIDE SEQUENCE</scope>
    <source>
        <strain evidence="5">CHS0354</strain>
        <tissue evidence="5">Mantle</tissue>
    </source>
</reference>
<evidence type="ECO:0000256" key="2">
    <source>
        <dbReference type="PROSITE-ProRule" id="PRU00124"/>
    </source>
</evidence>
<evidence type="ECO:0000313" key="5">
    <source>
        <dbReference type="EMBL" id="KAK3577015.1"/>
    </source>
</evidence>
<dbReference type="Gene3D" id="4.10.400.10">
    <property type="entry name" value="Low-density Lipoprotein Receptor"/>
    <property type="match status" value="1"/>
</dbReference>
<evidence type="ECO:0000313" key="6">
    <source>
        <dbReference type="Proteomes" id="UP001195483"/>
    </source>
</evidence>
<reference evidence="5" key="2">
    <citation type="journal article" date="2021" name="Genome Biol. Evol.">
        <title>Developing a high-quality reference genome for a parasitic bivalve with doubly uniparental inheritance (Bivalvia: Unionida).</title>
        <authorList>
            <person name="Smith C.H."/>
        </authorList>
    </citation>
    <scope>NUCLEOTIDE SEQUENCE</scope>
    <source>
        <strain evidence="5">CHS0354</strain>
        <tissue evidence="5">Mantle</tissue>
    </source>
</reference>
<keyword evidence="3" id="KW-0472">Membrane</keyword>
<dbReference type="InterPro" id="IPR042333">
    <property type="entry name" value="LRAD2/Mig-13-like"/>
</dbReference>
<keyword evidence="6" id="KW-1185">Reference proteome</keyword>
<dbReference type="CDD" id="cd00112">
    <property type="entry name" value="LDLa"/>
    <property type="match status" value="1"/>
</dbReference>
<dbReference type="EMBL" id="JAEAOA010000257">
    <property type="protein sequence ID" value="KAK3577015.1"/>
    <property type="molecule type" value="Genomic_DNA"/>
</dbReference>
<reference evidence="5" key="1">
    <citation type="journal article" date="2021" name="Genome Biol. Evol.">
        <title>A High-Quality Reference Genome for a Parasitic Bivalve with Doubly Uniparental Inheritance (Bivalvia: Unionida).</title>
        <authorList>
            <person name="Smith C.H."/>
        </authorList>
    </citation>
    <scope>NUCLEOTIDE SEQUENCE</scope>
    <source>
        <strain evidence="5">CHS0354</strain>
    </source>
</reference>
<dbReference type="PANTHER" id="PTHR24652">
    <property type="entry name" value="LOW-DENSITY LIPOPROTEIN RECEPTOR CLASS A DOMAIN-CONTAINING PROTEIN 2"/>
    <property type="match status" value="1"/>
</dbReference>
<dbReference type="InterPro" id="IPR002172">
    <property type="entry name" value="LDrepeatLR_classA_rpt"/>
</dbReference>